<proteinExistence type="predicted"/>
<sequence length="70" mass="7949">QQSFGQPLETLSLCDGARDMEANQEYLETDGFSNSLESLLTCPFVIMTHAILIVRYSYVMFLIQDALLQE</sequence>
<dbReference type="AlphaFoldDB" id="A0AAV1RBV3"/>
<dbReference type="Proteomes" id="UP001314170">
    <property type="component" value="Unassembled WGS sequence"/>
</dbReference>
<organism evidence="1 2">
    <name type="scientific">Dovyalis caffra</name>
    <dbReference type="NCBI Taxonomy" id="77055"/>
    <lineage>
        <taxon>Eukaryota</taxon>
        <taxon>Viridiplantae</taxon>
        <taxon>Streptophyta</taxon>
        <taxon>Embryophyta</taxon>
        <taxon>Tracheophyta</taxon>
        <taxon>Spermatophyta</taxon>
        <taxon>Magnoliopsida</taxon>
        <taxon>eudicotyledons</taxon>
        <taxon>Gunneridae</taxon>
        <taxon>Pentapetalae</taxon>
        <taxon>rosids</taxon>
        <taxon>fabids</taxon>
        <taxon>Malpighiales</taxon>
        <taxon>Salicaceae</taxon>
        <taxon>Flacourtieae</taxon>
        <taxon>Dovyalis</taxon>
    </lineage>
</organism>
<comment type="caution">
    <text evidence="1">The sequence shown here is derived from an EMBL/GenBank/DDBJ whole genome shotgun (WGS) entry which is preliminary data.</text>
</comment>
<protein>
    <submittedName>
        <fullName evidence="1">Uncharacterized protein</fullName>
    </submittedName>
</protein>
<evidence type="ECO:0000313" key="2">
    <source>
        <dbReference type="Proteomes" id="UP001314170"/>
    </source>
</evidence>
<name>A0AAV1RBV3_9ROSI</name>
<accession>A0AAV1RBV3</accession>
<dbReference type="EMBL" id="CAWUPB010000913">
    <property type="protein sequence ID" value="CAK7330819.1"/>
    <property type="molecule type" value="Genomic_DNA"/>
</dbReference>
<evidence type="ECO:0000313" key="1">
    <source>
        <dbReference type="EMBL" id="CAK7330819.1"/>
    </source>
</evidence>
<reference evidence="1 2" key="1">
    <citation type="submission" date="2024-01" db="EMBL/GenBank/DDBJ databases">
        <authorList>
            <person name="Waweru B."/>
        </authorList>
    </citation>
    <scope>NUCLEOTIDE SEQUENCE [LARGE SCALE GENOMIC DNA]</scope>
</reference>
<feature type="non-terminal residue" evidence="1">
    <location>
        <position position="70"/>
    </location>
</feature>
<gene>
    <name evidence="1" type="ORF">DCAF_LOCUS8155</name>
</gene>
<keyword evidence="2" id="KW-1185">Reference proteome</keyword>
<feature type="non-terminal residue" evidence="1">
    <location>
        <position position="1"/>
    </location>
</feature>